<evidence type="ECO:0000256" key="9">
    <source>
        <dbReference type="ARBA" id="ARBA00048798"/>
    </source>
</evidence>
<dbReference type="AlphaFoldDB" id="A0A937FSX1"/>
<dbReference type="InterPro" id="IPR043131">
    <property type="entry name" value="BCAT-like_N"/>
</dbReference>
<comment type="pathway">
    <text evidence="3">Amino-acid biosynthesis; L-valine biosynthesis; L-valine from pyruvate: step 4/4.</text>
</comment>
<sequence>MFCFVNNDLVRQQDARIGITDLSIIRGYGIFDFFRLKDNVPLFIDEHLDRFFISAGKVFDEVQLKRGELEARIRQLIEVNEIPVSGIRVVLTGGYSPDGYSIGKPNLIITQEYIEFPSEESYGLGVKLITYPYLRELSEIKTINYMTGIWMRKEIARAGAFDVLYHHNGLVCELTRSNFFIVNQENEIITPDRNILRGITRRKVLGIARKQFKVYEAPVSLEDLNSAKEAFLTGTTKKVLPVTHIDDFVIGDGRVGVITKLLMQGFSEFEDEFLNKNT</sequence>
<dbReference type="FunFam" id="3.20.10.10:FF:000002">
    <property type="entry name" value="D-alanine aminotransferase"/>
    <property type="match status" value="1"/>
</dbReference>
<evidence type="ECO:0000256" key="4">
    <source>
        <dbReference type="ARBA" id="ARBA00005072"/>
    </source>
</evidence>
<protein>
    <recommendedName>
        <fullName evidence="6">branched-chain-amino-acid transaminase</fullName>
        <ecNumber evidence="6">2.6.1.42</ecNumber>
    </recommendedName>
</protein>
<evidence type="ECO:0000256" key="8">
    <source>
        <dbReference type="ARBA" id="ARBA00048212"/>
    </source>
</evidence>
<comment type="pathway">
    <text evidence="2">Amino-acid biosynthesis; L-isoleucine biosynthesis; L-isoleucine from 2-oxobutanoate: step 4/4.</text>
</comment>
<comment type="catalytic activity">
    <reaction evidence="9">
        <text>L-isoleucine + 2-oxoglutarate = (S)-3-methyl-2-oxopentanoate + L-glutamate</text>
        <dbReference type="Rhea" id="RHEA:24801"/>
        <dbReference type="ChEBI" id="CHEBI:16810"/>
        <dbReference type="ChEBI" id="CHEBI:29985"/>
        <dbReference type="ChEBI" id="CHEBI:35146"/>
        <dbReference type="ChEBI" id="CHEBI:58045"/>
        <dbReference type="EC" id="2.6.1.42"/>
    </reaction>
</comment>
<name>A0A937FSX1_9BACT</name>
<comment type="catalytic activity">
    <reaction evidence="8">
        <text>L-valine + 2-oxoglutarate = 3-methyl-2-oxobutanoate + L-glutamate</text>
        <dbReference type="Rhea" id="RHEA:24813"/>
        <dbReference type="ChEBI" id="CHEBI:11851"/>
        <dbReference type="ChEBI" id="CHEBI:16810"/>
        <dbReference type="ChEBI" id="CHEBI:29985"/>
        <dbReference type="ChEBI" id="CHEBI:57762"/>
        <dbReference type="EC" id="2.6.1.42"/>
    </reaction>
</comment>
<comment type="caution">
    <text evidence="11">The sequence shown here is derived from an EMBL/GenBank/DDBJ whole genome shotgun (WGS) entry which is preliminary data.</text>
</comment>
<comment type="cofactor">
    <cofactor evidence="1">
        <name>pyridoxal 5'-phosphate</name>
        <dbReference type="ChEBI" id="CHEBI:597326"/>
    </cofactor>
</comment>
<gene>
    <name evidence="11" type="ORF">JMN32_01150</name>
</gene>
<organism evidence="11 12">
    <name type="scientific">Fulvivirga marina</name>
    <dbReference type="NCBI Taxonomy" id="2494733"/>
    <lineage>
        <taxon>Bacteria</taxon>
        <taxon>Pseudomonadati</taxon>
        <taxon>Bacteroidota</taxon>
        <taxon>Cytophagia</taxon>
        <taxon>Cytophagales</taxon>
        <taxon>Fulvivirgaceae</taxon>
        <taxon>Fulvivirga</taxon>
    </lineage>
</organism>
<dbReference type="GO" id="GO:0046394">
    <property type="term" value="P:carboxylic acid biosynthetic process"/>
    <property type="evidence" value="ECO:0007669"/>
    <property type="project" value="UniProtKB-ARBA"/>
</dbReference>
<dbReference type="SUPFAM" id="SSF56752">
    <property type="entry name" value="D-aminoacid aminotransferase-like PLP-dependent enzymes"/>
    <property type="match status" value="1"/>
</dbReference>
<dbReference type="InterPro" id="IPR036038">
    <property type="entry name" value="Aminotransferase-like"/>
</dbReference>
<comment type="catalytic activity">
    <reaction evidence="10">
        <text>L-leucine + 2-oxoglutarate = 4-methyl-2-oxopentanoate + L-glutamate</text>
        <dbReference type="Rhea" id="RHEA:18321"/>
        <dbReference type="ChEBI" id="CHEBI:16810"/>
        <dbReference type="ChEBI" id="CHEBI:17865"/>
        <dbReference type="ChEBI" id="CHEBI:29985"/>
        <dbReference type="ChEBI" id="CHEBI:57427"/>
        <dbReference type="EC" id="2.6.1.42"/>
    </reaction>
</comment>
<keyword evidence="11" id="KW-0808">Transferase</keyword>
<dbReference type="PANTHER" id="PTHR42743:SF11">
    <property type="entry name" value="AMINODEOXYCHORISMATE LYASE"/>
    <property type="match status" value="1"/>
</dbReference>
<dbReference type="Proteomes" id="UP000614216">
    <property type="component" value="Unassembled WGS sequence"/>
</dbReference>
<comment type="pathway">
    <text evidence="4">Amino-acid biosynthesis; L-leucine biosynthesis; L-leucine from 3-methyl-2-oxobutanoate: step 4/4.</text>
</comment>
<evidence type="ECO:0000256" key="10">
    <source>
        <dbReference type="ARBA" id="ARBA00049229"/>
    </source>
</evidence>
<evidence type="ECO:0000313" key="11">
    <source>
        <dbReference type="EMBL" id="MBL6444895.1"/>
    </source>
</evidence>
<dbReference type="Gene3D" id="3.30.470.10">
    <property type="match status" value="1"/>
</dbReference>
<evidence type="ECO:0000256" key="5">
    <source>
        <dbReference type="ARBA" id="ARBA00009320"/>
    </source>
</evidence>
<dbReference type="EC" id="2.6.1.42" evidence="6"/>
<dbReference type="Gene3D" id="3.20.10.10">
    <property type="entry name" value="D-amino Acid Aminotransferase, subunit A, domain 2"/>
    <property type="match status" value="1"/>
</dbReference>
<dbReference type="GO" id="GO:0004084">
    <property type="term" value="F:branched-chain-amino-acid transaminase activity"/>
    <property type="evidence" value="ECO:0007669"/>
    <property type="project" value="UniProtKB-EC"/>
</dbReference>
<evidence type="ECO:0000256" key="3">
    <source>
        <dbReference type="ARBA" id="ARBA00004931"/>
    </source>
</evidence>
<evidence type="ECO:0000256" key="7">
    <source>
        <dbReference type="ARBA" id="ARBA00022898"/>
    </source>
</evidence>
<dbReference type="InterPro" id="IPR001544">
    <property type="entry name" value="Aminotrans_IV"/>
</dbReference>
<dbReference type="PANTHER" id="PTHR42743">
    <property type="entry name" value="AMINO-ACID AMINOTRANSFERASE"/>
    <property type="match status" value="1"/>
</dbReference>
<dbReference type="GO" id="GO:0008652">
    <property type="term" value="P:amino acid biosynthetic process"/>
    <property type="evidence" value="ECO:0007669"/>
    <property type="project" value="UniProtKB-ARBA"/>
</dbReference>
<evidence type="ECO:0000256" key="2">
    <source>
        <dbReference type="ARBA" id="ARBA00004824"/>
    </source>
</evidence>
<evidence type="ECO:0000256" key="1">
    <source>
        <dbReference type="ARBA" id="ARBA00001933"/>
    </source>
</evidence>
<accession>A0A937FSX1</accession>
<keyword evidence="11" id="KW-0032">Aminotransferase</keyword>
<dbReference type="InterPro" id="IPR050571">
    <property type="entry name" value="Class-IV_PLP-Dep_Aminotrnsfr"/>
</dbReference>
<proteinExistence type="inferred from homology"/>
<reference evidence="11" key="1">
    <citation type="submission" date="2021-01" db="EMBL/GenBank/DDBJ databases">
        <title>Fulvivirga kasyanovii gen. nov., sp nov., a novel member of the phylum Bacteroidetes isolated from seawater in a mussel farm.</title>
        <authorList>
            <person name="Zhao L.-H."/>
            <person name="Wang Z.-J."/>
        </authorList>
    </citation>
    <scope>NUCLEOTIDE SEQUENCE</scope>
    <source>
        <strain evidence="11">29W222</strain>
    </source>
</reference>
<dbReference type="EMBL" id="JAEUGD010000002">
    <property type="protein sequence ID" value="MBL6444895.1"/>
    <property type="molecule type" value="Genomic_DNA"/>
</dbReference>
<dbReference type="RefSeq" id="WP_202854435.1">
    <property type="nucleotide sequence ID" value="NZ_JAEUGD010000002.1"/>
</dbReference>
<comment type="similarity">
    <text evidence="5">Belongs to the class-IV pyridoxal-phosphate-dependent aminotransferase family.</text>
</comment>
<evidence type="ECO:0000256" key="6">
    <source>
        <dbReference type="ARBA" id="ARBA00013053"/>
    </source>
</evidence>
<evidence type="ECO:0000313" key="12">
    <source>
        <dbReference type="Proteomes" id="UP000614216"/>
    </source>
</evidence>
<keyword evidence="7" id="KW-0663">Pyridoxal phosphate</keyword>
<dbReference type="Pfam" id="PF01063">
    <property type="entry name" value="Aminotran_4"/>
    <property type="match status" value="1"/>
</dbReference>
<keyword evidence="12" id="KW-1185">Reference proteome</keyword>
<dbReference type="InterPro" id="IPR043132">
    <property type="entry name" value="BCAT-like_C"/>
</dbReference>